<sequence>MKNRNTKDVGGNHIYTFIFSNIALFAGVFFSLNSAPQVSAILYSLSLNLFLTWLVYYTSVKKKLKHHSQYFNDLTIGMGMLSAFISSVIFSFLMLFLSDDLSFGTLILFFAFLSLLIQVVIMKAYSWEKTFEKKLIGFRMTIQDEKEANGQVLYDFLKGKDMDEASDYLDKIGLFDSEVDAIIGKLRTEM</sequence>
<accession>A0A4Q7VBE4</accession>
<dbReference type="EMBL" id="SHKN01000002">
    <property type="protein sequence ID" value="RZT93184.1"/>
    <property type="molecule type" value="Genomic_DNA"/>
</dbReference>
<keyword evidence="3" id="KW-1185">Reference proteome</keyword>
<keyword evidence="1" id="KW-0472">Membrane</keyword>
<keyword evidence="1" id="KW-0812">Transmembrane</keyword>
<dbReference type="AlphaFoldDB" id="A0A4Q7VBE4"/>
<evidence type="ECO:0000256" key="1">
    <source>
        <dbReference type="SAM" id="Phobius"/>
    </source>
</evidence>
<gene>
    <name evidence="2" type="ORF">EV201_2336</name>
</gene>
<evidence type="ECO:0000313" key="2">
    <source>
        <dbReference type="EMBL" id="RZT93184.1"/>
    </source>
</evidence>
<name>A0A4Q7VBE4_9BACT</name>
<evidence type="ECO:0000313" key="3">
    <source>
        <dbReference type="Proteomes" id="UP000293562"/>
    </source>
</evidence>
<feature type="transmembrane region" description="Helical" evidence="1">
    <location>
        <begin position="12"/>
        <end position="32"/>
    </location>
</feature>
<reference evidence="2 3" key="1">
    <citation type="submission" date="2019-02" db="EMBL/GenBank/DDBJ databases">
        <title>Genomic Encyclopedia of Type Strains, Phase IV (KMG-IV): sequencing the most valuable type-strain genomes for metagenomic binning, comparative biology and taxonomic classification.</title>
        <authorList>
            <person name="Goeker M."/>
        </authorList>
    </citation>
    <scope>NUCLEOTIDE SEQUENCE [LARGE SCALE GENOMIC DNA]</scope>
    <source>
        <strain evidence="2 3">DSM 28825</strain>
    </source>
</reference>
<feature type="transmembrane region" description="Helical" evidence="1">
    <location>
        <begin position="70"/>
        <end position="97"/>
    </location>
</feature>
<dbReference type="OrthoDB" id="1118763at2"/>
<organism evidence="2 3">
    <name type="scientific">Ancylomarina subtilis</name>
    <dbReference type="NCBI Taxonomy" id="1639035"/>
    <lineage>
        <taxon>Bacteria</taxon>
        <taxon>Pseudomonadati</taxon>
        <taxon>Bacteroidota</taxon>
        <taxon>Bacteroidia</taxon>
        <taxon>Marinilabiliales</taxon>
        <taxon>Marinifilaceae</taxon>
        <taxon>Ancylomarina</taxon>
    </lineage>
</organism>
<keyword evidence="1" id="KW-1133">Transmembrane helix</keyword>
<dbReference type="RefSeq" id="WP_130307759.1">
    <property type="nucleotide sequence ID" value="NZ_SHKN01000002.1"/>
</dbReference>
<feature type="transmembrane region" description="Helical" evidence="1">
    <location>
        <begin position="103"/>
        <end position="125"/>
    </location>
</feature>
<dbReference type="Proteomes" id="UP000293562">
    <property type="component" value="Unassembled WGS sequence"/>
</dbReference>
<feature type="transmembrane region" description="Helical" evidence="1">
    <location>
        <begin position="38"/>
        <end position="58"/>
    </location>
</feature>
<comment type="caution">
    <text evidence="2">The sequence shown here is derived from an EMBL/GenBank/DDBJ whole genome shotgun (WGS) entry which is preliminary data.</text>
</comment>
<proteinExistence type="predicted"/>
<protein>
    <submittedName>
        <fullName evidence="2">Uncharacterized protein</fullName>
    </submittedName>
</protein>